<dbReference type="InterPro" id="IPR036390">
    <property type="entry name" value="WH_DNA-bd_sf"/>
</dbReference>
<dbReference type="InterPro" id="IPR036388">
    <property type="entry name" value="WH-like_DNA-bd_sf"/>
</dbReference>
<dbReference type="EMBL" id="JAGKSQ010000002">
    <property type="protein sequence ID" value="MBP3950353.1"/>
    <property type="molecule type" value="Genomic_DNA"/>
</dbReference>
<evidence type="ECO:0000313" key="3">
    <source>
        <dbReference type="EMBL" id="MBP3951115.1"/>
    </source>
</evidence>
<evidence type="ECO:0000313" key="4">
    <source>
        <dbReference type="Proteomes" id="UP000678228"/>
    </source>
</evidence>
<dbReference type="RefSeq" id="WP_210596004.1">
    <property type="nucleotide sequence ID" value="NZ_JAGKSQ010000002.1"/>
</dbReference>
<dbReference type="AlphaFoldDB" id="A0A941AN05"/>
<dbReference type="Proteomes" id="UP000678228">
    <property type="component" value="Unassembled WGS sequence"/>
</dbReference>
<dbReference type="EMBL" id="JAGKSQ010000003">
    <property type="protein sequence ID" value="MBP3951115.1"/>
    <property type="molecule type" value="Genomic_DNA"/>
</dbReference>
<evidence type="ECO:0000259" key="1">
    <source>
        <dbReference type="Pfam" id="PF01726"/>
    </source>
</evidence>
<comment type="caution">
    <text evidence="3">The sequence shown here is derived from an EMBL/GenBank/DDBJ whole genome shotgun (WGS) entry which is preliminary data.</text>
</comment>
<sequence length="72" mass="8139">MKELTLKQKQVLTCIVAFIAKHSFAPSSRELGALLEHSSPSTTHRYLVTLKEKGYVDWIESKPRTLRVLKGA</sequence>
<dbReference type="SUPFAM" id="SSF46785">
    <property type="entry name" value="Winged helix' DNA-binding domain"/>
    <property type="match status" value="1"/>
</dbReference>
<dbReference type="InterPro" id="IPR006199">
    <property type="entry name" value="LexA_DNA-bd_dom"/>
</dbReference>
<dbReference type="Gene3D" id="1.10.10.10">
    <property type="entry name" value="Winged helix-like DNA-binding domain superfamily/Winged helix DNA-binding domain"/>
    <property type="match status" value="1"/>
</dbReference>
<name>A0A941AN05_9BACI</name>
<proteinExistence type="predicted"/>
<dbReference type="GO" id="GO:0006508">
    <property type="term" value="P:proteolysis"/>
    <property type="evidence" value="ECO:0007669"/>
    <property type="project" value="InterPro"/>
</dbReference>
<protein>
    <submittedName>
        <fullName evidence="3">Helix-turn-helix domain-containing protein</fullName>
    </submittedName>
</protein>
<reference evidence="3" key="1">
    <citation type="submission" date="2021-03" db="EMBL/GenBank/DDBJ databases">
        <title>Bacillus suaedae sp. nov., isolated from Suaeda aralocaspica.</title>
        <authorList>
            <person name="Lei R.F.R."/>
        </authorList>
    </citation>
    <scope>NUCLEOTIDE SEQUENCE</scope>
    <source>
        <strain evidence="3">YZJH907-2</strain>
    </source>
</reference>
<accession>A0A941AN05</accession>
<dbReference type="Pfam" id="PF01726">
    <property type="entry name" value="LexA_DNA_bind"/>
    <property type="match status" value="1"/>
</dbReference>
<organism evidence="3 4">
    <name type="scientific">Halalkalibacter suaedae</name>
    <dbReference type="NCBI Taxonomy" id="2822140"/>
    <lineage>
        <taxon>Bacteria</taxon>
        <taxon>Bacillati</taxon>
        <taxon>Bacillota</taxon>
        <taxon>Bacilli</taxon>
        <taxon>Bacillales</taxon>
        <taxon>Bacillaceae</taxon>
        <taxon>Halalkalibacter</taxon>
    </lineage>
</organism>
<gene>
    <name evidence="2" type="ORF">J7W16_04350</name>
    <name evidence="3" type="ORF">J7W16_08200</name>
</gene>
<feature type="domain" description="LexA repressor DNA-binding" evidence="1">
    <location>
        <begin position="1"/>
        <end position="65"/>
    </location>
</feature>
<evidence type="ECO:0000313" key="2">
    <source>
        <dbReference type="EMBL" id="MBP3950353.1"/>
    </source>
</evidence>
<dbReference type="GO" id="GO:0004252">
    <property type="term" value="F:serine-type endopeptidase activity"/>
    <property type="evidence" value="ECO:0007669"/>
    <property type="project" value="InterPro"/>
</dbReference>
<keyword evidence="4" id="KW-1185">Reference proteome</keyword>